<dbReference type="EMBL" id="LCBF01000018">
    <property type="protein sequence ID" value="KKS06885.1"/>
    <property type="molecule type" value="Genomic_DNA"/>
</dbReference>
<keyword evidence="1" id="KW-0472">Membrane</keyword>
<evidence type="ECO:0000313" key="3">
    <source>
        <dbReference type="Proteomes" id="UP000034544"/>
    </source>
</evidence>
<sequence>MDQLNNLDSINTTVENTAHTAEFIAPILLILFLALYVFVVWKKKQNEKVAQYKLTFLQVKLPPDNEIEVKAAEHMFSNLMGFQKSFLQSIFTEPFRISFFTWLPQMKLLP</sequence>
<evidence type="ECO:0000256" key="1">
    <source>
        <dbReference type="SAM" id="Phobius"/>
    </source>
</evidence>
<name>A0A0G0W1I8_UNCKA</name>
<comment type="caution">
    <text evidence="2">The sequence shown here is derived from an EMBL/GenBank/DDBJ whole genome shotgun (WGS) entry which is preliminary data.</text>
</comment>
<reference evidence="2 3" key="1">
    <citation type="journal article" date="2015" name="Nature">
        <title>rRNA introns, odd ribosomes, and small enigmatic genomes across a large radiation of phyla.</title>
        <authorList>
            <person name="Brown C.T."/>
            <person name="Hug L.A."/>
            <person name="Thomas B.C."/>
            <person name="Sharon I."/>
            <person name="Castelle C.J."/>
            <person name="Singh A."/>
            <person name="Wilkins M.J."/>
            <person name="Williams K.H."/>
            <person name="Banfield J.F."/>
        </authorList>
    </citation>
    <scope>NUCLEOTIDE SEQUENCE [LARGE SCALE GENOMIC DNA]</scope>
</reference>
<gene>
    <name evidence="2" type="ORF">UU59_C0018G0010</name>
</gene>
<protein>
    <submittedName>
        <fullName evidence="2">Uncharacterized protein</fullName>
    </submittedName>
</protein>
<keyword evidence="1" id="KW-0812">Transmembrane</keyword>
<dbReference type="AlphaFoldDB" id="A0A0G0W1I8"/>
<proteinExistence type="predicted"/>
<feature type="transmembrane region" description="Helical" evidence="1">
    <location>
        <begin position="23"/>
        <end position="41"/>
    </location>
</feature>
<accession>A0A0G0W1I8</accession>
<organism evidence="2 3">
    <name type="scientific">candidate division WWE3 bacterium GW2011_GWE1_41_27</name>
    <dbReference type="NCBI Taxonomy" id="1619131"/>
    <lineage>
        <taxon>Bacteria</taxon>
        <taxon>Katanobacteria</taxon>
    </lineage>
</organism>
<keyword evidence="1" id="KW-1133">Transmembrane helix</keyword>
<dbReference type="Proteomes" id="UP000034544">
    <property type="component" value="Unassembled WGS sequence"/>
</dbReference>
<evidence type="ECO:0000313" key="2">
    <source>
        <dbReference type="EMBL" id="KKS06885.1"/>
    </source>
</evidence>